<keyword evidence="3" id="KW-1185">Reference proteome</keyword>
<sequence>CAELRDNYRSADGFEDKIESQFDKEIGLGAMVRMELSEAQQRFGDGQAYPSGADLEETLHSLPYATFSLSGDISRAHRLSKVREQDWPKQACRARKRGSVYLNTVGTFGVTSASYWWYRLMGGLGRFLYYCHGRDETTLLSDVDDLLWITQSSEGLLRILGSILLLSALGVPFAWHKFAGGGEHTWIGYSLCVARRTVGISLSRADWIVGWIKKTRADGLVRVADLRSVLGTLQDGRQSSGLRALGRIDHVKFPVFFMAGQSYRSIGALELLATLIALLLFEPQKGTRGVNHCSAATDNRGNSFVSSRWMTTSFPLNAVLMEVAAILQQRSLHLELHWAPRLQNALADALTNQQYDAFDSKLRLRFDFSIYRSIILKDLMEAGVSLYGDIKEYKEKWQGKRASKLRKGERLRDVDPWS</sequence>
<keyword evidence="1" id="KW-0812">Transmembrane</keyword>
<dbReference type="InterPro" id="IPR052055">
    <property type="entry name" value="Hepadnavirus_pol/RT"/>
</dbReference>
<reference evidence="2" key="1">
    <citation type="submission" date="2021-02" db="EMBL/GenBank/DDBJ databases">
        <authorList>
            <person name="Dougan E. K."/>
            <person name="Rhodes N."/>
            <person name="Thang M."/>
            <person name="Chan C."/>
        </authorList>
    </citation>
    <scope>NUCLEOTIDE SEQUENCE</scope>
</reference>
<keyword evidence="1" id="KW-1133">Transmembrane helix</keyword>
<feature type="non-terminal residue" evidence="2">
    <location>
        <position position="418"/>
    </location>
</feature>
<accession>A0A812JVZ8</accession>
<feature type="transmembrane region" description="Helical" evidence="1">
    <location>
        <begin position="100"/>
        <end position="118"/>
    </location>
</feature>
<dbReference type="EMBL" id="CAJNJA010006871">
    <property type="protein sequence ID" value="CAE7216807.1"/>
    <property type="molecule type" value="Genomic_DNA"/>
</dbReference>
<dbReference type="OrthoDB" id="421453at2759"/>
<dbReference type="InterPro" id="IPR043502">
    <property type="entry name" value="DNA/RNA_pol_sf"/>
</dbReference>
<organism evidence="2 3">
    <name type="scientific">Symbiodinium necroappetens</name>
    <dbReference type="NCBI Taxonomy" id="1628268"/>
    <lineage>
        <taxon>Eukaryota</taxon>
        <taxon>Sar</taxon>
        <taxon>Alveolata</taxon>
        <taxon>Dinophyceae</taxon>
        <taxon>Suessiales</taxon>
        <taxon>Symbiodiniaceae</taxon>
        <taxon>Symbiodinium</taxon>
    </lineage>
</organism>
<dbReference type="Proteomes" id="UP000601435">
    <property type="component" value="Unassembled WGS sequence"/>
</dbReference>
<evidence type="ECO:0000313" key="2">
    <source>
        <dbReference type="EMBL" id="CAE7216807.1"/>
    </source>
</evidence>
<dbReference type="SUPFAM" id="SSF56672">
    <property type="entry name" value="DNA/RNA polymerases"/>
    <property type="match status" value="1"/>
</dbReference>
<evidence type="ECO:0000256" key="1">
    <source>
        <dbReference type="SAM" id="Phobius"/>
    </source>
</evidence>
<dbReference type="PANTHER" id="PTHR33050:SF7">
    <property type="entry name" value="RIBONUCLEASE H"/>
    <property type="match status" value="1"/>
</dbReference>
<proteinExistence type="predicted"/>
<name>A0A812JVZ8_9DINO</name>
<dbReference type="PANTHER" id="PTHR33050">
    <property type="entry name" value="REVERSE TRANSCRIPTASE DOMAIN-CONTAINING PROTEIN"/>
    <property type="match status" value="1"/>
</dbReference>
<protein>
    <recommendedName>
        <fullName evidence="4">Reverse transcriptase domain-containing protein</fullName>
    </recommendedName>
</protein>
<dbReference type="AlphaFoldDB" id="A0A812JVZ8"/>
<evidence type="ECO:0000313" key="3">
    <source>
        <dbReference type="Proteomes" id="UP000601435"/>
    </source>
</evidence>
<keyword evidence="1" id="KW-0472">Membrane</keyword>
<gene>
    <name evidence="2" type="ORF">SNEC2469_LOCUS2544</name>
</gene>
<evidence type="ECO:0008006" key="4">
    <source>
        <dbReference type="Google" id="ProtNLM"/>
    </source>
</evidence>
<comment type="caution">
    <text evidence="2">The sequence shown here is derived from an EMBL/GenBank/DDBJ whole genome shotgun (WGS) entry which is preliminary data.</text>
</comment>